<dbReference type="Proteomes" id="UP000663870">
    <property type="component" value="Unassembled WGS sequence"/>
</dbReference>
<dbReference type="Proteomes" id="UP000663854">
    <property type="component" value="Unassembled WGS sequence"/>
</dbReference>
<organism evidence="2 3">
    <name type="scientific">Rotaria sordida</name>
    <dbReference type="NCBI Taxonomy" id="392033"/>
    <lineage>
        <taxon>Eukaryota</taxon>
        <taxon>Metazoa</taxon>
        <taxon>Spiralia</taxon>
        <taxon>Gnathifera</taxon>
        <taxon>Rotifera</taxon>
        <taxon>Eurotatoria</taxon>
        <taxon>Bdelloidea</taxon>
        <taxon>Philodinida</taxon>
        <taxon>Philodinidae</taxon>
        <taxon>Rotaria</taxon>
    </lineage>
</organism>
<sequence>MLSDIKQYAPLTQITSYSTRCQQQSIVENITSIPLILSRLAKFGSEQCPEWFRLYKILATFAVGSNEPERMFSALRRIKTWLRNRLSDTTVEILLKLSILDIQLTDYGIDFIVQDFIKNSERAKSRNVTLFFQSDQMNQRNDEL</sequence>
<comment type="caution">
    <text evidence="2">The sequence shown here is derived from an EMBL/GenBank/DDBJ whole genome shotgun (WGS) entry which is preliminary data.</text>
</comment>
<keyword evidence="3" id="KW-1185">Reference proteome</keyword>
<reference evidence="2" key="1">
    <citation type="submission" date="2021-02" db="EMBL/GenBank/DDBJ databases">
        <authorList>
            <person name="Nowell W R."/>
        </authorList>
    </citation>
    <scope>NUCLEOTIDE SEQUENCE</scope>
</reference>
<evidence type="ECO:0000313" key="3">
    <source>
        <dbReference type="Proteomes" id="UP000663870"/>
    </source>
</evidence>
<protein>
    <recommendedName>
        <fullName evidence="4">HAT C-terminal dimerisation domain-containing protein</fullName>
    </recommendedName>
</protein>
<evidence type="ECO:0000313" key="2">
    <source>
        <dbReference type="EMBL" id="CAF1363075.1"/>
    </source>
</evidence>
<gene>
    <name evidence="2" type="ORF">JXQ802_LOCUS32734</name>
    <name evidence="1" type="ORF">PYM288_LOCUS21485</name>
</gene>
<evidence type="ECO:0000313" key="1">
    <source>
        <dbReference type="EMBL" id="CAF1136480.1"/>
    </source>
</evidence>
<dbReference type="EMBL" id="CAJNOH010000852">
    <property type="protein sequence ID" value="CAF1136480.1"/>
    <property type="molecule type" value="Genomic_DNA"/>
</dbReference>
<dbReference type="AlphaFoldDB" id="A0A815IC70"/>
<dbReference type="EMBL" id="CAJNOL010001458">
    <property type="protein sequence ID" value="CAF1363075.1"/>
    <property type="molecule type" value="Genomic_DNA"/>
</dbReference>
<proteinExistence type="predicted"/>
<name>A0A815IC70_9BILA</name>
<accession>A0A815IC70</accession>
<evidence type="ECO:0008006" key="4">
    <source>
        <dbReference type="Google" id="ProtNLM"/>
    </source>
</evidence>